<gene>
    <name evidence="2" type="ORF">H7344_01060</name>
</gene>
<keyword evidence="1" id="KW-0472">Membrane</keyword>
<dbReference type="EMBL" id="JACMYC010000001">
    <property type="protein sequence ID" value="MBC2958880.1"/>
    <property type="molecule type" value="Genomic_DNA"/>
</dbReference>
<feature type="transmembrane region" description="Helical" evidence="1">
    <location>
        <begin position="133"/>
        <end position="157"/>
    </location>
</feature>
<evidence type="ECO:0000313" key="3">
    <source>
        <dbReference type="Proteomes" id="UP000604001"/>
    </source>
</evidence>
<keyword evidence="3" id="KW-1185">Reference proteome</keyword>
<evidence type="ECO:0000313" key="2">
    <source>
        <dbReference type="EMBL" id="MBC2958880.1"/>
    </source>
</evidence>
<proteinExistence type="predicted"/>
<dbReference type="RefSeq" id="WP_186344169.1">
    <property type="nucleotide sequence ID" value="NZ_BMMR01000001.1"/>
</dbReference>
<reference evidence="2 3" key="1">
    <citation type="submission" date="2020-08" db="EMBL/GenBank/DDBJ databases">
        <title>novel species in genus Nocardioides.</title>
        <authorList>
            <person name="Zhang G."/>
        </authorList>
    </citation>
    <scope>NUCLEOTIDE SEQUENCE [LARGE SCALE GENOMIC DNA]</scope>
    <source>
        <strain evidence="2 3">SC8A-24</strain>
    </source>
</reference>
<protein>
    <submittedName>
        <fullName evidence="2">DUF456 domain-containing protein</fullName>
    </submittedName>
</protein>
<sequence>MSLLEVLVAVAIAIGIVGVLVPVLPGTLLVLAAVLVWAVDVGGSTAWTVFAVATVVLALGAVVKYAVPGRRLQDAGIPSSTLVVGGVLGFVGFFVVPVAGLLLGFVLGVYLAEHRRLGARAAWPSTVHALKAAGLSILIELLAALLAAATWTVGVVVT</sequence>
<evidence type="ECO:0000256" key="1">
    <source>
        <dbReference type="SAM" id="Phobius"/>
    </source>
</evidence>
<organism evidence="2 3">
    <name type="scientific">Nocardioides deserti</name>
    <dbReference type="NCBI Taxonomy" id="1588644"/>
    <lineage>
        <taxon>Bacteria</taxon>
        <taxon>Bacillati</taxon>
        <taxon>Actinomycetota</taxon>
        <taxon>Actinomycetes</taxon>
        <taxon>Propionibacteriales</taxon>
        <taxon>Nocardioidaceae</taxon>
        <taxon>Nocardioides</taxon>
    </lineage>
</organism>
<dbReference type="Proteomes" id="UP000604001">
    <property type="component" value="Unassembled WGS sequence"/>
</dbReference>
<comment type="caution">
    <text evidence="2">The sequence shown here is derived from an EMBL/GenBank/DDBJ whole genome shotgun (WGS) entry which is preliminary data.</text>
</comment>
<keyword evidence="1" id="KW-1133">Transmembrane helix</keyword>
<feature type="transmembrane region" description="Helical" evidence="1">
    <location>
        <begin position="46"/>
        <end position="67"/>
    </location>
</feature>
<dbReference type="Pfam" id="PF04306">
    <property type="entry name" value="DUF456"/>
    <property type="match status" value="1"/>
</dbReference>
<keyword evidence="1" id="KW-0812">Transmembrane</keyword>
<feature type="transmembrane region" description="Helical" evidence="1">
    <location>
        <begin position="6"/>
        <end position="39"/>
    </location>
</feature>
<accession>A0ABR6U3C7</accession>
<feature type="transmembrane region" description="Helical" evidence="1">
    <location>
        <begin position="87"/>
        <end position="112"/>
    </location>
</feature>
<dbReference type="InterPro" id="IPR007403">
    <property type="entry name" value="DUF456"/>
</dbReference>
<name>A0ABR6U3C7_9ACTN</name>